<dbReference type="InterPro" id="IPR002068">
    <property type="entry name" value="A-crystallin/Hsp20_dom"/>
</dbReference>
<comment type="similarity">
    <text evidence="1 2">Belongs to the small heat shock protein (HSP20) family.</text>
</comment>
<evidence type="ECO:0000256" key="4">
    <source>
        <dbReference type="SAM" id="Phobius"/>
    </source>
</evidence>
<dbReference type="EMBL" id="JBEAFC010000006">
    <property type="protein sequence ID" value="KAL1553508.1"/>
    <property type="molecule type" value="Genomic_DNA"/>
</dbReference>
<dbReference type="AlphaFoldDB" id="A0ABD1HE18"/>
<organism evidence="6 7">
    <name type="scientific">Salvia divinorum</name>
    <name type="common">Maria pastora</name>
    <name type="synonym">Diviner's sage</name>
    <dbReference type="NCBI Taxonomy" id="28513"/>
    <lineage>
        <taxon>Eukaryota</taxon>
        <taxon>Viridiplantae</taxon>
        <taxon>Streptophyta</taxon>
        <taxon>Embryophyta</taxon>
        <taxon>Tracheophyta</taxon>
        <taxon>Spermatophyta</taxon>
        <taxon>Magnoliopsida</taxon>
        <taxon>eudicotyledons</taxon>
        <taxon>Gunneridae</taxon>
        <taxon>Pentapetalae</taxon>
        <taxon>asterids</taxon>
        <taxon>lamiids</taxon>
        <taxon>Lamiales</taxon>
        <taxon>Lamiaceae</taxon>
        <taxon>Nepetoideae</taxon>
        <taxon>Mentheae</taxon>
        <taxon>Salviinae</taxon>
        <taxon>Salvia</taxon>
        <taxon>Salvia subgen. Calosphace</taxon>
    </lineage>
</organism>
<name>A0ABD1HE18_SALDI</name>
<proteinExistence type="inferred from homology"/>
<accession>A0ABD1HE18</accession>
<dbReference type="PROSITE" id="PS01031">
    <property type="entry name" value="SHSP"/>
    <property type="match status" value="1"/>
</dbReference>
<feature type="region of interest" description="Disordered" evidence="3">
    <location>
        <begin position="116"/>
        <end position="153"/>
    </location>
</feature>
<evidence type="ECO:0000256" key="3">
    <source>
        <dbReference type="SAM" id="MobiDB-lite"/>
    </source>
</evidence>
<evidence type="ECO:0000313" key="7">
    <source>
        <dbReference type="Proteomes" id="UP001567538"/>
    </source>
</evidence>
<feature type="transmembrane region" description="Helical" evidence="4">
    <location>
        <begin position="174"/>
        <end position="193"/>
    </location>
</feature>
<comment type="caution">
    <text evidence="6">The sequence shown here is derived from an EMBL/GenBank/DDBJ whole genome shotgun (WGS) entry which is preliminary data.</text>
</comment>
<evidence type="ECO:0000259" key="5">
    <source>
        <dbReference type="PROSITE" id="PS01031"/>
    </source>
</evidence>
<dbReference type="Gene3D" id="2.60.40.790">
    <property type="match status" value="1"/>
</dbReference>
<evidence type="ECO:0000313" key="6">
    <source>
        <dbReference type="EMBL" id="KAL1553508.1"/>
    </source>
</evidence>
<evidence type="ECO:0000256" key="2">
    <source>
        <dbReference type="RuleBase" id="RU003616"/>
    </source>
</evidence>
<keyword evidence="4" id="KW-0472">Membrane</keyword>
<evidence type="ECO:0000256" key="1">
    <source>
        <dbReference type="PROSITE-ProRule" id="PRU00285"/>
    </source>
</evidence>
<dbReference type="Pfam" id="PF00011">
    <property type="entry name" value="HSP20"/>
    <property type="match status" value="1"/>
</dbReference>
<keyword evidence="4" id="KW-1133">Transmembrane helix</keyword>
<dbReference type="CDD" id="cd00298">
    <property type="entry name" value="ACD_sHsps_p23-like"/>
    <property type="match status" value="1"/>
</dbReference>
<keyword evidence="7" id="KW-1185">Reference proteome</keyword>
<keyword evidence="4" id="KW-0812">Transmembrane</keyword>
<sequence>MARTERGLGKRELSMIFTEIAPPHGWKQDQDFHYLRLTLPGFEANDITIHMDKYGHLVVRGNKQVSEHRYVSFEETYEIPSDAKLDDAMGLFEDNQIYCVAIPKVKGQQQHAITMPKEHKINPKPRDKKDDASIHQYNNDKNNNVEKPEVPAQGSTRKDYLKIVRGDKSAMMKIALYIAALIALTVIMVVIILKLRS</sequence>
<reference evidence="6 7" key="1">
    <citation type="submission" date="2024-06" db="EMBL/GenBank/DDBJ databases">
        <title>A chromosome level genome sequence of Diviner's sage (Salvia divinorum).</title>
        <authorList>
            <person name="Ford S.A."/>
            <person name="Ro D.-K."/>
            <person name="Ness R.W."/>
            <person name="Phillips M.A."/>
        </authorList>
    </citation>
    <scope>NUCLEOTIDE SEQUENCE [LARGE SCALE GENOMIC DNA]</scope>
    <source>
        <strain evidence="6">SAF-2024a</strain>
        <tissue evidence="6">Leaf</tissue>
    </source>
</reference>
<feature type="compositionally biased region" description="Basic and acidic residues" evidence="3">
    <location>
        <begin position="116"/>
        <end position="133"/>
    </location>
</feature>
<dbReference type="InterPro" id="IPR008978">
    <property type="entry name" value="HSP20-like_chaperone"/>
</dbReference>
<feature type="domain" description="SHSP" evidence="5">
    <location>
        <begin position="15"/>
        <end position="124"/>
    </location>
</feature>
<protein>
    <recommendedName>
        <fullName evidence="5">SHSP domain-containing protein</fullName>
    </recommendedName>
</protein>
<dbReference type="Proteomes" id="UP001567538">
    <property type="component" value="Unassembled WGS sequence"/>
</dbReference>
<dbReference type="SUPFAM" id="SSF49764">
    <property type="entry name" value="HSP20-like chaperones"/>
    <property type="match status" value="1"/>
</dbReference>
<gene>
    <name evidence="6" type="ORF">AAHA92_14173</name>
</gene>